<sequence>MSSGAKVVSAYIREAIAGTTPAAGVWNLLKRTSWGIAPDQSTDDNDEIGGSRMAQGKSMGTVDVGGDVETKFRWGQHDEFLASCFGAEWKNDVLTMGNDRIAFSMATYASDIGVASIARGCQVDTFKMEIPNDGDITATITVAGLDWDSNASDKSYFTEPKDNAGELRYSFKNVSDISLNGVDGGSGFCIDSFDISFDNNLQTQRCIGTGSAFAGANIQTTFTPSGSITLSWSKAAWGVWSKSLTGATVPFSFAIANNEGSYKFDFPKVQVAGDWPDGGNTEIIQVQLDITAADVSPTITRKAAVVADDSDHA</sequence>
<name>A0A7X2SV93_ENTAG</name>
<evidence type="ECO:0000256" key="1">
    <source>
        <dbReference type="SAM" id="MobiDB-lite"/>
    </source>
</evidence>
<evidence type="ECO:0000313" key="2">
    <source>
        <dbReference type="EMBL" id="MSE14779.1"/>
    </source>
</evidence>
<dbReference type="InterPro" id="IPR044000">
    <property type="entry name" value="Phage_tube_2"/>
</dbReference>
<gene>
    <name evidence="2" type="ORF">GKC49_06415</name>
</gene>
<accession>A0A7X2SV93</accession>
<dbReference type="AlphaFoldDB" id="A0A7X2SV93"/>
<dbReference type="Pfam" id="PF18906">
    <property type="entry name" value="Phage_tube_2"/>
    <property type="match status" value="1"/>
</dbReference>
<proteinExistence type="predicted"/>
<protein>
    <submittedName>
        <fullName evidence="2">Uncharacterized protein</fullName>
    </submittedName>
</protein>
<dbReference type="EMBL" id="WKLC01000187">
    <property type="protein sequence ID" value="MSE14779.1"/>
    <property type="molecule type" value="Genomic_DNA"/>
</dbReference>
<evidence type="ECO:0000313" key="3">
    <source>
        <dbReference type="Proteomes" id="UP000461948"/>
    </source>
</evidence>
<dbReference type="Proteomes" id="UP000461948">
    <property type="component" value="Unassembled WGS sequence"/>
</dbReference>
<organism evidence="2 3">
    <name type="scientific">Enterobacter agglomerans</name>
    <name type="common">Erwinia herbicola</name>
    <name type="synonym">Pantoea agglomerans</name>
    <dbReference type="NCBI Taxonomy" id="549"/>
    <lineage>
        <taxon>Bacteria</taxon>
        <taxon>Pseudomonadati</taxon>
        <taxon>Pseudomonadota</taxon>
        <taxon>Gammaproteobacteria</taxon>
        <taxon>Enterobacterales</taxon>
        <taxon>Erwiniaceae</taxon>
        <taxon>Pantoea</taxon>
        <taxon>Pantoea agglomerans group</taxon>
    </lineage>
</organism>
<reference evidence="2 3" key="1">
    <citation type="submission" date="2019-11" db="EMBL/GenBank/DDBJ databases">
        <title>Draft Genome Sequence of Plant Growth-Promoting Rhizosphere-Associated Bacteria.</title>
        <authorList>
            <person name="Vasilyev I.Y."/>
            <person name="Radchenko V."/>
            <person name="Ilnitskaya E.V."/>
        </authorList>
    </citation>
    <scope>NUCLEOTIDE SEQUENCE [LARGE SCALE GENOMIC DNA]</scope>
    <source>
        <strain evidence="2 3">VRA_MhP_f</strain>
    </source>
</reference>
<feature type="region of interest" description="Disordered" evidence="1">
    <location>
        <begin position="38"/>
        <end position="60"/>
    </location>
</feature>
<comment type="caution">
    <text evidence="2">The sequence shown here is derived from an EMBL/GenBank/DDBJ whole genome shotgun (WGS) entry which is preliminary data.</text>
</comment>